<dbReference type="SUPFAM" id="SSF49299">
    <property type="entry name" value="PKD domain"/>
    <property type="match status" value="1"/>
</dbReference>
<gene>
    <name evidence="1" type="ORF">EWM59_02215</name>
</gene>
<reference evidence="1 2" key="1">
    <citation type="submission" date="2019-02" db="EMBL/GenBank/DDBJ databases">
        <title>Bacterial novel species Emticicia sp. 17J42-9 isolated from soil.</title>
        <authorList>
            <person name="Jung H.-Y."/>
        </authorList>
    </citation>
    <scope>NUCLEOTIDE SEQUENCE [LARGE SCALE GENOMIC DNA]</scope>
    <source>
        <strain evidence="1 2">17J42-9</strain>
    </source>
</reference>
<evidence type="ECO:0000313" key="2">
    <source>
        <dbReference type="Proteomes" id="UP000293162"/>
    </source>
</evidence>
<dbReference type="InterPro" id="IPR013783">
    <property type="entry name" value="Ig-like_fold"/>
</dbReference>
<evidence type="ECO:0008006" key="3">
    <source>
        <dbReference type="Google" id="ProtNLM"/>
    </source>
</evidence>
<dbReference type="OrthoDB" id="1521695at2"/>
<sequence length="349" mass="37794">MASSNQIFQLVAENCPNNAVQWGIPKQDANGNPYYDYANFFQTLIVRGPGTYQVRCTEGNYTSFQDIVVFPNPSDALTIVANKAKALPSEYVVLSAYGCPNGTITWEIGTQTATGAQITTQGPGNYKARCIGDPTNNGNYAIASVMPNGSIVPIIVASINTACPNEAVTLTAYSSTATNGCPAGWPLQWQYVRDDKIDYWLNNRNAIENFGENYQEVFETVFSNQIVRNGPRVYYARCVKPDGSWMGEFKDKSAIIEPIFPTYLRASNNGPALMGATGIRVAVTEVPAGGITYAWTGPNGFTSTLRNPEITSLTESKSGIYTVTVKRANICSVTATTNLVVSGTLPEDF</sequence>
<organism evidence="1 2">
    <name type="scientific">Emticicia agri</name>
    <dbReference type="NCBI Taxonomy" id="2492393"/>
    <lineage>
        <taxon>Bacteria</taxon>
        <taxon>Pseudomonadati</taxon>
        <taxon>Bacteroidota</taxon>
        <taxon>Cytophagia</taxon>
        <taxon>Cytophagales</taxon>
        <taxon>Leadbetterellaceae</taxon>
        <taxon>Emticicia</taxon>
    </lineage>
</organism>
<name>A0A4Q5M5T4_9BACT</name>
<comment type="caution">
    <text evidence="1">The sequence shown here is derived from an EMBL/GenBank/DDBJ whole genome shotgun (WGS) entry which is preliminary data.</text>
</comment>
<evidence type="ECO:0000313" key="1">
    <source>
        <dbReference type="EMBL" id="RYU97529.1"/>
    </source>
</evidence>
<dbReference type="EMBL" id="SEWF01000002">
    <property type="protein sequence ID" value="RYU97529.1"/>
    <property type="molecule type" value="Genomic_DNA"/>
</dbReference>
<dbReference type="AlphaFoldDB" id="A0A4Q5M5T4"/>
<keyword evidence="2" id="KW-1185">Reference proteome</keyword>
<dbReference type="RefSeq" id="WP_130019311.1">
    <property type="nucleotide sequence ID" value="NZ_SEWF01000002.1"/>
</dbReference>
<accession>A0A4Q5M5T4</accession>
<dbReference type="InterPro" id="IPR035986">
    <property type="entry name" value="PKD_dom_sf"/>
</dbReference>
<dbReference type="Proteomes" id="UP000293162">
    <property type="component" value="Unassembled WGS sequence"/>
</dbReference>
<dbReference type="Gene3D" id="2.60.40.10">
    <property type="entry name" value="Immunoglobulins"/>
    <property type="match status" value="1"/>
</dbReference>
<protein>
    <recommendedName>
        <fullName evidence="3">Ig-like domain-containing protein</fullName>
    </recommendedName>
</protein>
<proteinExistence type="predicted"/>